<accession>A0A517YSC4</accession>
<dbReference type="PANTHER" id="PTHR46401">
    <property type="entry name" value="GLYCOSYLTRANSFERASE WBBK-RELATED"/>
    <property type="match status" value="1"/>
</dbReference>
<dbReference type="AlphaFoldDB" id="A0A517YSC4"/>
<dbReference type="Gene3D" id="3.40.50.2000">
    <property type="entry name" value="Glycogen Phosphorylase B"/>
    <property type="match status" value="2"/>
</dbReference>
<dbReference type="Proteomes" id="UP000317369">
    <property type="component" value="Chromosome"/>
</dbReference>
<feature type="domain" description="Glycosyltransferase subfamily 4-like N-terminal" evidence="3">
    <location>
        <begin position="15"/>
        <end position="183"/>
    </location>
</feature>
<evidence type="ECO:0000313" key="5">
    <source>
        <dbReference type="Proteomes" id="UP000317369"/>
    </source>
</evidence>
<evidence type="ECO:0000313" key="4">
    <source>
        <dbReference type="EMBL" id="QDU33125.1"/>
    </source>
</evidence>
<dbReference type="Pfam" id="PF13439">
    <property type="entry name" value="Glyco_transf_4"/>
    <property type="match status" value="1"/>
</dbReference>
<protein>
    <submittedName>
        <fullName evidence="4">GDP-mannose-dependent alpha-(1-6)-phosphatidylinositol monomannoside mannosyltransferase</fullName>
    </submittedName>
</protein>
<dbReference type="KEGG" id="pcor:KS4_11670"/>
<dbReference type="InterPro" id="IPR001296">
    <property type="entry name" value="Glyco_trans_1"/>
</dbReference>
<dbReference type="OrthoDB" id="9804196at2"/>
<dbReference type="GO" id="GO:0016757">
    <property type="term" value="F:glycosyltransferase activity"/>
    <property type="evidence" value="ECO:0007669"/>
    <property type="project" value="UniProtKB-KW"/>
</dbReference>
<reference evidence="4 5" key="1">
    <citation type="submission" date="2019-02" db="EMBL/GenBank/DDBJ databases">
        <title>Deep-cultivation of Planctomycetes and their phenomic and genomic characterization uncovers novel biology.</title>
        <authorList>
            <person name="Wiegand S."/>
            <person name="Jogler M."/>
            <person name="Boedeker C."/>
            <person name="Pinto D."/>
            <person name="Vollmers J."/>
            <person name="Rivas-Marin E."/>
            <person name="Kohn T."/>
            <person name="Peeters S.H."/>
            <person name="Heuer A."/>
            <person name="Rast P."/>
            <person name="Oberbeckmann S."/>
            <person name="Bunk B."/>
            <person name="Jeske O."/>
            <person name="Meyerdierks A."/>
            <person name="Storesund J.E."/>
            <person name="Kallscheuer N."/>
            <person name="Luecker S."/>
            <person name="Lage O.M."/>
            <person name="Pohl T."/>
            <person name="Merkel B.J."/>
            <person name="Hornburger P."/>
            <person name="Mueller R.-W."/>
            <person name="Bruemmer F."/>
            <person name="Labrenz M."/>
            <person name="Spormann A.M."/>
            <person name="Op den Camp H."/>
            <person name="Overmann J."/>
            <person name="Amann R."/>
            <person name="Jetten M.S.M."/>
            <person name="Mascher T."/>
            <person name="Medema M.H."/>
            <person name="Devos D.P."/>
            <person name="Kaster A.-K."/>
            <person name="Ovreas L."/>
            <person name="Rohde M."/>
            <person name="Galperin M.Y."/>
            <person name="Jogler C."/>
        </authorList>
    </citation>
    <scope>NUCLEOTIDE SEQUENCE [LARGE SCALE GENOMIC DNA]</scope>
    <source>
        <strain evidence="4 5">KS4</strain>
    </source>
</reference>
<dbReference type="Pfam" id="PF00534">
    <property type="entry name" value="Glycos_transf_1"/>
    <property type="match status" value="1"/>
</dbReference>
<gene>
    <name evidence="4" type="primary">pimB_2</name>
    <name evidence="4" type="ORF">KS4_11670</name>
</gene>
<proteinExistence type="predicted"/>
<dbReference type="SUPFAM" id="SSF53756">
    <property type="entry name" value="UDP-Glycosyltransferase/glycogen phosphorylase"/>
    <property type="match status" value="1"/>
</dbReference>
<dbReference type="PANTHER" id="PTHR46401:SF2">
    <property type="entry name" value="GLYCOSYLTRANSFERASE WBBK-RELATED"/>
    <property type="match status" value="1"/>
</dbReference>
<name>A0A517YSC4_9BACT</name>
<dbReference type="EMBL" id="CP036425">
    <property type="protein sequence ID" value="QDU33125.1"/>
    <property type="molecule type" value="Genomic_DNA"/>
</dbReference>
<keyword evidence="4" id="KW-0328">Glycosyltransferase</keyword>
<evidence type="ECO:0000259" key="3">
    <source>
        <dbReference type="Pfam" id="PF13439"/>
    </source>
</evidence>
<evidence type="ECO:0000259" key="2">
    <source>
        <dbReference type="Pfam" id="PF00534"/>
    </source>
</evidence>
<sequence length="382" mass="42494">MNILHVIDSLNPADGGPPSVVVQLASAQALLGHRVHIMSFNNPVQFLPKYAHIKGSDKLQFIDVPQTRKAPIDLFFTSDLHKYFPSNTEFIHGHGNWYPLVIATCRSARKANIPYTIAPHGMLDHWCMQQKKLKKSISLKLGLRNILNKSAFIHCLNKHETIEVAKNQITAPLKTIPNGIDLTYDEIENITGTLDQSISHLLNSGPTILFLSRIHYKKGLDYLVNSFDKALPNLPSGTNLIIAGPGSNYLNELNTIINSLNAKPHIHLIGPVYGSAKFELIRKASCFALTSRQEGFSVAILEALTCKTPVIVSHDCHFPELEQHNAGICVPLDTDIIAQALVNFFNDPQLAQTLQANAYNLVNAQYQWRHIAQTCIDLYTTN</sequence>
<dbReference type="InterPro" id="IPR028098">
    <property type="entry name" value="Glyco_trans_4-like_N"/>
</dbReference>
<dbReference type="RefSeq" id="WP_145075747.1">
    <property type="nucleotide sequence ID" value="NZ_CP036425.1"/>
</dbReference>
<organism evidence="4 5">
    <name type="scientific">Poriferisphaera corsica</name>
    <dbReference type="NCBI Taxonomy" id="2528020"/>
    <lineage>
        <taxon>Bacteria</taxon>
        <taxon>Pseudomonadati</taxon>
        <taxon>Planctomycetota</taxon>
        <taxon>Phycisphaerae</taxon>
        <taxon>Phycisphaerales</taxon>
        <taxon>Phycisphaeraceae</taxon>
        <taxon>Poriferisphaera</taxon>
    </lineage>
</organism>
<keyword evidence="5" id="KW-1185">Reference proteome</keyword>
<keyword evidence="1 4" id="KW-0808">Transferase</keyword>
<feature type="domain" description="Glycosyl transferase family 1" evidence="2">
    <location>
        <begin position="204"/>
        <end position="360"/>
    </location>
</feature>
<dbReference type="GO" id="GO:0009103">
    <property type="term" value="P:lipopolysaccharide biosynthetic process"/>
    <property type="evidence" value="ECO:0007669"/>
    <property type="project" value="TreeGrafter"/>
</dbReference>
<evidence type="ECO:0000256" key="1">
    <source>
        <dbReference type="ARBA" id="ARBA00022679"/>
    </source>
</evidence>